<dbReference type="Proteomes" id="UP000578819">
    <property type="component" value="Unassembled WGS sequence"/>
</dbReference>
<dbReference type="SUPFAM" id="SSF89796">
    <property type="entry name" value="CoA-transferase family III (CaiB/BaiF)"/>
    <property type="match status" value="1"/>
</dbReference>
<evidence type="ECO:0000313" key="2">
    <source>
        <dbReference type="EMBL" id="MBB4962052.1"/>
    </source>
</evidence>
<dbReference type="AlphaFoldDB" id="A0A7W7SXC6"/>
<dbReference type="PANTHER" id="PTHR48228">
    <property type="entry name" value="SUCCINYL-COA--D-CITRAMALATE COA-TRANSFERASE"/>
    <property type="match status" value="1"/>
</dbReference>
<dbReference type="InterPro" id="IPR044855">
    <property type="entry name" value="CoA-Trfase_III_dom3_sf"/>
</dbReference>
<evidence type="ECO:0000313" key="3">
    <source>
        <dbReference type="Proteomes" id="UP000578819"/>
    </source>
</evidence>
<gene>
    <name evidence="2" type="ORF">FHR38_005785</name>
</gene>
<comment type="caution">
    <text evidence="2">The sequence shown here is derived from an EMBL/GenBank/DDBJ whole genome shotgun (WGS) entry which is preliminary data.</text>
</comment>
<dbReference type="PANTHER" id="PTHR48228:SF5">
    <property type="entry name" value="ALPHA-METHYLACYL-COA RACEMASE"/>
    <property type="match status" value="1"/>
</dbReference>
<dbReference type="EMBL" id="JACHJW010000001">
    <property type="protein sequence ID" value="MBB4962052.1"/>
    <property type="molecule type" value="Genomic_DNA"/>
</dbReference>
<name>A0A7W7SXC6_9ACTN</name>
<evidence type="ECO:0000256" key="1">
    <source>
        <dbReference type="SAM" id="MobiDB-lite"/>
    </source>
</evidence>
<sequence length="130" mass="13864">MGKPAYIFRWTGGHRARRGLRAVRQPGRRYRAAAIVDGVTALSTQVHALRQLGRWQDPRGVNLLDGGAPFYDTYECADGRHIAVGALEPRLYAELVRRTGFEPATGGRGPGPCRSGAMAGCPGAPGPAVP</sequence>
<accession>A0A7W7SXC6</accession>
<organism evidence="2 3">
    <name type="scientific">Micromonospora polyrhachis</name>
    <dbReference type="NCBI Taxonomy" id="1282883"/>
    <lineage>
        <taxon>Bacteria</taxon>
        <taxon>Bacillati</taxon>
        <taxon>Actinomycetota</taxon>
        <taxon>Actinomycetes</taxon>
        <taxon>Micromonosporales</taxon>
        <taxon>Micromonosporaceae</taxon>
        <taxon>Micromonospora</taxon>
    </lineage>
</organism>
<feature type="region of interest" description="Disordered" evidence="1">
    <location>
        <begin position="103"/>
        <end position="130"/>
    </location>
</feature>
<dbReference type="InterPro" id="IPR050509">
    <property type="entry name" value="CoA-transferase_III"/>
</dbReference>
<protein>
    <submittedName>
        <fullName evidence="2">Uncharacterized protein</fullName>
    </submittedName>
</protein>
<reference evidence="2 3" key="1">
    <citation type="submission" date="2020-08" db="EMBL/GenBank/DDBJ databases">
        <title>Sequencing the genomes of 1000 actinobacteria strains.</title>
        <authorList>
            <person name="Klenk H.-P."/>
        </authorList>
    </citation>
    <scope>NUCLEOTIDE SEQUENCE [LARGE SCALE GENOMIC DNA]</scope>
    <source>
        <strain evidence="2 3">DSM 45886</strain>
    </source>
</reference>
<keyword evidence="3" id="KW-1185">Reference proteome</keyword>
<proteinExistence type="predicted"/>
<dbReference type="Gene3D" id="3.40.50.10540">
    <property type="entry name" value="Crotonobetainyl-coa:carnitine coa-transferase, domain 1"/>
    <property type="match status" value="1"/>
</dbReference>
<dbReference type="Gene3D" id="3.30.1540.10">
    <property type="entry name" value="formyl-coa transferase, domain 3"/>
    <property type="match status" value="1"/>
</dbReference>
<dbReference type="InterPro" id="IPR023606">
    <property type="entry name" value="CoA-Trfase_III_dom_1_sf"/>
</dbReference>